<dbReference type="AlphaFoldDB" id="A0A835IC45"/>
<dbReference type="Proteomes" id="UP000631114">
    <property type="component" value="Unassembled WGS sequence"/>
</dbReference>
<name>A0A835IC45_9MAGN</name>
<gene>
    <name evidence="1" type="ORF">IFM89_018680</name>
</gene>
<comment type="caution">
    <text evidence="1">The sequence shown here is derived from an EMBL/GenBank/DDBJ whole genome shotgun (WGS) entry which is preliminary data.</text>
</comment>
<evidence type="ECO:0000313" key="2">
    <source>
        <dbReference type="Proteomes" id="UP000631114"/>
    </source>
</evidence>
<organism evidence="1 2">
    <name type="scientific">Coptis chinensis</name>
    <dbReference type="NCBI Taxonomy" id="261450"/>
    <lineage>
        <taxon>Eukaryota</taxon>
        <taxon>Viridiplantae</taxon>
        <taxon>Streptophyta</taxon>
        <taxon>Embryophyta</taxon>
        <taxon>Tracheophyta</taxon>
        <taxon>Spermatophyta</taxon>
        <taxon>Magnoliopsida</taxon>
        <taxon>Ranunculales</taxon>
        <taxon>Ranunculaceae</taxon>
        <taxon>Coptidoideae</taxon>
        <taxon>Coptis</taxon>
    </lineage>
</organism>
<evidence type="ECO:0000313" key="1">
    <source>
        <dbReference type="EMBL" id="KAF9614444.1"/>
    </source>
</evidence>
<proteinExistence type="predicted"/>
<dbReference type="EMBL" id="JADFTS010000003">
    <property type="protein sequence ID" value="KAF9614444.1"/>
    <property type="molecule type" value="Genomic_DNA"/>
</dbReference>
<sequence>MAKDALLSIYIKRGEEDIEGLGLCNSRGLDLPELPMSNQMIGRVPLEKSSIDYKTNCVAPCLSSTKGWSIWKDLFLGGSSLRQHLGEVSIAGNKKLRGWFRKQD</sequence>
<reference evidence="1 2" key="1">
    <citation type="submission" date="2020-10" db="EMBL/GenBank/DDBJ databases">
        <title>The Coptis chinensis genome and diversification of protoberbering-type alkaloids.</title>
        <authorList>
            <person name="Wang B."/>
            <person name="Shu S."/>
            <person name="Song C."/>
            <person name="Liu Y."/>
        </authorList>
    </citation>
    <scope>NUCLEOTIDE SEQUENCE [LARGE SCALE GENOMIC DNA]</scope>
    <source>
        <strain evidence="1">HL-2020</strain>
        <tissue evidence="1">Leaf</tissue>
    </source>
</reference>
<accession>A0A835IC45</accession>
<keyword evidence="2" id="KW-1185">Reference proteome</keyword>
<protein>
    <submittedName>
        <fullName evidence="1">Uncharacterized protein</fullName>
    </submittedName>
</protein>